<evidence type="ECO:0000313" key="2">
    <source>
        <dbReference type="EMBL" id="EFJ01733.1"/>
    </source>
</evidence>
<dbReference type="EMBL" id="GL377302">
    <property type="protein sequence ID" value="EFJ01733.1"/>
    <property type="molecule type" value="Genomic_DNA"/>
</dbReference>
<dbReference type="VEuPathDB" id="FungiDB:SCHCODRAFT_02687742"/>
<dbReference type="AlphaFoldDB" id="D8PQY0"/>
<proteinExistence type="predicted"/>
<dbReference type="GeneID" id="9587982"/>
<reference evidence="2 3" key="1">
    <citation type="journal article" date="2010" name="Nat. Biotechnol.">
        <title>Genome sequence of the model mushroom Schizophyllum commune.</title>
        <authorList>
            <person name="Ohm R.A."/>
            <person name="de Jong J.F."/>
            <person name="Lugones L.G."/>
            <person name="Aerts A."/>
            <person name="Kothe E."/>
            <person name="Stajich J.E."/>
            <person name="de Vries R.P."/>
            <person name="Record E."/>
            <person name="Levasseur A."/>
            <person name="Baker S.E."/>
            <person name="Bartholomew K.A."/>
            <person name="Coutinho P.M."/>
            <person name="Erdmann S."/>
            <person name="Fowler T.J."/>
            <person name="Gathman A.C."/>
            <person name="Lombard V."/>
            <person name="Henrissat B."/>
            <person name="Knabe N."/>
            <person name="Kuees U."/>
            <person name="Lilly W.W."/>
            <person name="Lindquist E."/>
            <person name="Lucas S."/>
            <person name="Magnuson J.K."/>
            <person name="Piumi F."/>
            <person name="Raudaskoski M."/>
            <person name="Salamov A."/>
            <person name="Schmutz J."/>
            <person name="Schwarze F.W.M.R."/>
            <person name="vanKuyk P.A."/>
            <person name="Horton J.S."/>
            <person name="Grigoriev I.V."/>
            <person name="Woesten H.A.B."/>
        </authorList>
    </citation>
    <scope>NUCLEOTIDE SEQUENCE [LARGE SCALE GENOMIC DNA]</scope>
    <source>
        <strain evidence="3">H4-8 / FGSC 9210</strain>
    </source>
</reference>
<dbReference type="Proteomes" id="UP000007431">
    <property type="component" value="Unassembled WGS sequence"/>
</dbReference>
<name>D8PQY0_SCHCM</name>
<dbReference type="InParanoid" id="D8PQY0"/>
<feature type="non-terminal residue" evidence="2">
    <location>
        <position position="642"/>
    </location>
</feature>
<protein>
    <submittedName>
        <fullName evidence="2">Uncharacterized protein</fullName>
    </submittedName>
</protein>
<feature type="region of interest" description="Disordered" evidence="1">
    <location>
        <begin position="621"/>
        <end position="642"/>
    </location>
</feature>
<sequence length="642" mass="71949">MQRGVGDVSDNIRDLQTTERLLRAVGTLAGYGELRTDVPISGDNLAIKDAHSTLQTLAAPLTQKFASRSWRGTSNYLLKRRLLIAHAVALPKRPVIDSTYPNDNILNLDADVELPVPAWRLLLAYALRYTTTIRPRWLSEPDSPYLNASSSERRVGASELKNLIALVCARYSKDTPEAGLYRPYESAAPLRDICRHHADVRENLTKFLCDLLRSREAQLATNLIDVCIQSHSSIPASLLELALVQFREGIARLPQQREIGYQVTGILNEEVDSLLGQLKVLINYPAYRVVEDHSEVTGLCYCHLVKCARDDVQHEPVIEHTAMFGDVAHLLDAVQIILDITCDLAYPVNDLHQLVKISHPLEKLHKHSFLPTLHTILLRRDCTTLFLPGIYSSILRVMTAYIRATMAIACSPDDLKETRKAKDVVDALLTEANIAFMVSLCDRTAAAECDRTPFEQALQSVYWCTRSRPVWRAAHARLIGMLHSGNAVRHTPDLPSRQLSLYLSLQQFAYLRVTALRTLEPHEQRSQKGWESCFGHTYVYCSATWLKSLDHRHGDASPLDYLELDGQPVYGPYAVEFSNIDFWLVLQRGSWSLESTLSLVDSDESVYSGFVPYKDSIESADAGHCSHDDHDEGVDSPASGKA</sequence>
<organism evidence="3">
    <name type="scientific">Schizophyllum commune (strain H4-8 / FGSC 9210)</name>
    <name type="common">Split gill fungus</name>
    <dbReference type="NCBI Taxonomy" id="578458"/>
    <lineage>
        <taxon>Eukaryota</taxon>
        <taxon>Fungi</taxon>
        <taxon>Dikarya</taxon>
        <taxon>Basidiomycota</taxon>
        <taxon>Agaricomycotina</taxon>
        <taxon>Agaricomycetes</taxon>
        <taxon>Agaricomycetidae</taxon>
        <taxon>Agaricales</taxon>
        <taxon>Schizophyllaceae</taxon>
        <taxon>Schizophyllum</taxon>
    </lineage>
</organism>
<dbReference type="HOGENOM" id="CLU_426515_0_0_1"/>
<gene>
    <name evidence="2" type="ORF">SCHCODRAFT_102757</name>
</gene>
<dbReference type="RefSeq" id="XP_003036635.1">
    <property type="nucleotide sequence ID" value="XM_003036589.1"/>
</dbReference>
<dbReference type="KEGG" id="scm:SCHCO_02687742"/>
<evidence type="ECO:0000256" key="1">
    <source>
        <dbReference type="SAM" id="MobiDB-lite"/>
    </source>
</evidence>
<evidence type="ECO:0000313" key="3">
    <source>
        <dbReference type="Proteomes" id="UP000007431"/>
    </source>
</evidence>
<accession>D8PQY0</accession>
<dbReference type="OrthoDB" id="10303546at2759"/>
<keyword evidence="3" id="KW-1185">Reference proteome</keyword>